<feature type="domain" description="Small-subunit processome Utp12" evidence="8">
    <location>
        <begin position="760"/>
        <end position="863"/>
    </location>
</feature>
<feature type="repeat" description="WD" evidence="6">
    <location>
        <begin position="401"/>
        <end position="442"/>
    </location>
</feature>
<dbReference type="STRING" id="99883.ENSTNIP00000013526"/>
<evidence type="ECO:0000256" key="7">
    <source>
        <dbReference type="SAM" id="MobiDB-lite"/>
    </source>
</evidence>
<dbReference type="CDD" id="cd00200">
    <property type="entry name" value="WD40"/>
    <property type="match status" value="1"/>
</dbReference>
<feature type="compositionally biased region" description="Basic and acidic residues" evidence="7">
    <location>
        <begin position="245"/>
        <end position="257"/>
    </location>
</feature>
<dbReference type="InterPro" id="IPR027145">
    <property type="entry name" value="PWP2"/>
</dbReference>
<dbReference type="PROSITE" id="PS50294">
    <property type="entry name" value="WD_REPEATS_REGION"/>
    <property type="match status" value="3"/>
</dbReference>
<dbReference type="InterPro" id="IPR015943">
    <property type="entry name" value="WD40/YVTN_repeat-like_dom_sf"/>
</dbReference>
<dbReference type="FunFam" id="2.130.10.10:FF:000499">
    <property type="entry name" value="PWP2, small subunit processome component"/>
    <property type="match status" value="1"/>
</dbReference>
<dbReference type="Pfam" id="PF04003">
    <property type="entry name" value="Utp12"/>
    <property type="match status" value="1"/>
</dbReference>
<evidence type="ECO:0000256" key="6">
    <source>
        <dbReference type="PROSITE-ProRule" id="PRU00221"/>
    </source>
</evidence>
<evidence type="ECO:0000256" key="2">
    <source>
        <dbReference type="ARBA" id="ARBA00010226"/>
    </source>
</evidence>
<dbReference type="Proteomes" id="UP000007303">
    <property type="component" value="Unassembled WGS sequence"/>
</dbReference>
<evidence type="ECO:0000256" key="5">
    <source>
        <dbReference type="ARBA" id="ARBA00023242"/>
    </source>
</evidence>
<keyword evidence="10" id="KW-1185">Reference proteome</keyword>
<evidence type="ECO:0000256" key="3">
    <source>
        <dbReference type="ARBA" id="ARBA00022574"/>
    </source>
</evidence>
<feature type="region of interest" description="Disordered" evidence="7">
    <location>
        <begin position="229"/>
        <end position="257"/>
    </location>
</feature>
<dbReference type="PROSITE" id="PS00678">
    <property type="entry name" value="WD_REPEATS_1"/>
    <property type="match status" value="1"/>
</dbReference>
<dbReference type="GO" id="GO:0034388">
    <property type="term" value="C:Pwp2p-containing subcomplex of 90S preribosome"/>
    <property type="evidence" value="ECO:0007669"/>
    <property type="project" value="TreeGrafter"/>
</dbReference>
<dbReference type="SUPFAM" id="SSF50969">
    <property type="entry name" value="YVTN repeat-like/Quinoprotein amine dehydrogenase"/>
    <property type="match status" value="1"/>
</dbReference>
<dbReference type="SMART" id="SM00320">
    <property type="entry name" value="WD40"/>
    <property type="match status" value="13"/>
</dbReference>
<evidence type="ECO:0000313" key="9">
    <source>
        <dbReference type="Ensembl" id="ENSTNIP00000013526.1"/>
    </source>
</evidence>
<dbReference type="Gene3D" id="2.130.10.10">
    <property type="entry name" value="YVTN repeat-like/Quinoprotein amine dehydrogenase"/>
    <property type="match status" value="4"/>
</dbReference>
<dbReference type="FunFam" id="2.130.10.10:FF:001388">
    <property type="entry name" value="PWP2 small subunit processome component"/>
    <property type="match status" value="1"/>
</dbReference>
<evidence type="ECO:0000313" key="10">
    <source>
        <dbReference type="Proteomes" id="UP000007303"/>
    </source>
</evidence>
<dbReference type="InterPro" id="IPR007148">
    <property type="entry name" value="SSU_processome_Utp12"/>
</dbReference>
<sequence>MKFAYRFSNLLGAVYRRGNLSFSRDGNCVISPVGNRVSVFDLKNNTSETFPISTTKNITCVGVSPDGSVAIVVDEDGAALLVSLITRAILHHFHFHTPVSSVRFSPDGRKFVVTKGNVALMYHAPGKRREFNAFVLDKSYYGPYDETTCIDWTDDSRCFAVGSKDMSTWVFGAERWSNLIYYSLGGHKDVVVGCFFHKDSLDLYTVSQDGTLCVWESDTQPDALVLTQSQDKDRTGEGQEDGEAEVIRGKPGVPKDQERKSVRYKLISKHFFNKDGDFNNLTAAAFHKPSHILVTGFASGIFHLHELPDFNLIHSLSLSDQRISSVAVNSSGDWIGFGCSGKGQLLVWEWQSESYVFKQQGHLNNMASLAYSPDGQYIVTGGDDGKVKVWNSTSGLCFVTFTEHVSSVSSVTFTSSGFVVVSASLDGTVRAFDLHRYRNFRTLTSPQPAQFSSLAVDVSGELVSAGAQDSFEIFLWSMQTGRLLEVLGGHESPVSCLCFSPVQSVLASASWDRTIRLWDMADSWQVKETLHLTSDALAVAYRPDGQQLAVATLNGEISFWNPHTATQTGSVSGRHDLETGRKDTDKVTAKQLAKGKSFTSLCYSADGESVLAGGLSKFVCIYNIREQLLVKKFEISSNLSFDAMEEFLDRRKMTEFGSLALVDDGDVDGDGVHISLPGVRRGDMSSRHFRPEIRVSSLRFSPTGRSWAATTTEGLLIYSLDGTMVFDPYDLDLDVTPLSIRQQLRRQEWASAIILAFRLNEKDLKQEVLETVPHDQIGVICASLPGVYVEKLLGFVAACLEKSSHLQFYMMWAQNLLMLHGHNLKNRSAAILPTLQALQKSIQTHFDSLSKLCDFNMYNIRYAAALSRQRGLKRAAEDDECLSEDMSEASSHTADLMIL</sequence>
<dbReference type="GO" id="GO:0000028">
    <property type="term" value="P:ribosomal small subunit assembly"/>
    <property type="evidence" value="ECO:0007669"/>
    <property type="project" value="TreeGrafter"/>
</dbReference>
<dbReference type="SUPFAM" id="SSF50998">
    <property type="entry name" value="Quinoprotein alcohol dehydrogenase-like"/>
    <property type="match status" value="1"/>
</dbReference>
<dbReference type="Ensembl" id="ENSTNIT00000013720.1">
    <property type="protein sequence ID" value="ENSTNIP00000013526.1"/>
    <property type="gene ID" value="ENSTNIG00000010613.1"/>
</dbReference>
<name>H3CZ41_TETNG</name>
<dbReference type="PRINTS" id="PR00320">
    <property type="entry name" value="GPROTEINBRPT"/>
</dbReference>
<dbReference type="HOGENOM" id="CLU_010458_0_0_1"/>
<feature type="repeat" description="WD" evidence="6">
    <location>
        <begin position="487"/>
        <end position="528"/>
    </location>
</feature>
<evidence type="ECO:0000256" key="4">
    <source>
        <dbReference type="ARBA" id="ARBA00022737"/>
    </source>
</evidence>
<reference evidence="10" key="1">
    <citation type="journal article" date="2004" name="Nature">
        <title>Genome duplication in the teleost fish Tetraodon nigroviridis reveals the early vertebrate proto-karyotype.</title>
        <authorList>
            <person name="Jaillon O."/>
            <person name="Aury J.-M."/>
            <person name="Brunet F."/>
            <person name="Petit J.-L."/>
            <person name="Stange-Thomann N."/>
            <person name="Mauceli E."/>
            <person name="Bouneau L."/>
            <person name="Fischer C."/>
            <person name="Ozouf-Costaz C."/>
            <person name="Bernot A."/>
            <person name="Nicaud S."/>
            <person name="Jaffe D."/>
            <person name="Fisher S."/>
            <person name="Lutfalla G."/>
            <person name="Dossat C."/>
            <person name="Segurens B."/>
            <person name="Dasilva C."/>
            <person name="Salanoubat M."/>
            <person name="Levy M."/>
            <person name="Boudet N."/>
            <person name="Castellano S."/>
            <person name="Anthouard V."/>
            <person name="Jubin C."/>
            <person name="Castelli V."/>
            <person name="Katinka M."/>
            <person name="Vacherie B."/>
            <person name="Biemont C."/>
            <person name="Skalli Z."/>
            <person name="Cattolico L."/>
            <person name="Poulain J."/>
            <person name="De Berardinis V."/>
            <person name="Cruaud C."/>
            <person name="Duprat S."/>
            <person name="Brottier P."/>
            <person name="Coutanceau J.-P."/>
            <person name="Gouzy J."/>
            <person name="Parra G."/>
            <person name="Lardier G."/>
            <person name="Chapple C."/>
            <person name="McKernan K.J."/>
            <person name="McEwan P."/>
            <person name="Bosak S."/>
            <person name="Kellis M."/>
            <person name="Volff J.-N."/>
            <person name="Guigo R."/>
            <person name="Zody M.C."/>
            <person name="Mesirov J."/>
            <person name="Lindblad-Toh K."/>
            <person name="Birren B."/>
            <person name="Nusbaum C."/>
            <person name="Kahn D."/>
            <person name="Robinson-Rechavi M."/>
            <person name="Laudet V."/>
            <person name="Schachter V."/>
            <person name="Quetier F."/>
            <person name="Saurin W."/>
            <person name="Scarpelli C."/>
            <person name="Wincker P."/>
            <person name="Lander E.S."/>
            <person name="Weissenbach J."/>
            <person name="Roest Crollius H."/>
        </authorList>
    </citation>
    <scope>NUCLEOTIDE SEQUENCE [LARGE SCALE GENOMIC DNA]</scope>
</reference>
<comment type="subcellular location">
    <subcellularLocation>
        <location evidence="1">Nucleus</location>
        <location evidence="1">Nucleolus</location>
    </subcellularLocation>
</comment>
<feature type="repeat" description="WD" evidence="6">
    <location>
        <begin position="184"/>
        <end position="225"/>
    </location>
</feature>
<organism evidence="9 10">
    <name type="scientific">Tetraodon nigroviridis</name>
    <name type="common">Spotted green pufferfish</name>
    <name type="synonym">Chelonodon nigroviridis</name>
    <dbReference type="NCBI Taxonomy" id="99883"/>
    <lineage>
        <taxon>Eukaryota</taxon>
        <taxon>Metazoa</taxon>
        <taxon>Chordata</taxon>
        <taxon>Craniata</taxon>
        <taxon>Vertebrata</taxon>
        <taxon>Euteleostomi</taxon>
        <taxon>Actinopterygii</taxon>
        <taxon>Neopterygii</taxon>
        <taxon>Teleostei</taxon>
        <taxon>Neoteleostei</taxon>
        <taxon>Acanthomorphata</taxon>
        <taxon>Eupercaria</taxon>
        <taxon>Tetraodontiformes</taxon>
        <taxon>Tetradontoidea</taxon>
        <taxon>Tetraodontidae</taxon>
        <taxon>Tetraodon</taxon>
    </lineage>
</organism>
<dbReference type="FunFam" id="2.130.10.10:FF:000541">
    <property type="entry name" value="PWP2, small subunit processome component"/>
    <property type="match status" value="1"/>
</dbReference>
<dbReference type="GO" id="GO:0000462">
    <property type="term" value="P:maturation of SSU-rRNA from tricistronic rRNA transcript (SSU-rRNA, 5.8S rRNA, LSU-rRNA)"/>
    <property type="evidence" value="ECO:0007669"/>
    <property type="project" value="TreeGrafter"/>
</dbReference>
<dbReference type="PANTHER" id="PTHR19858">
    <property type="entry name" value="WD40 REPEAT PROTEIN"/>
    <property type="match status" value="1"/>
</dbReference>
<feature type="repeat" description="WD" evidence="6">
    <location>
        <begin position="359"/>
        <end position="400"/>
    </location>
</feature>
<dbReference type="InterPro" id="IPR011044">
    <property type="entry name" value="Quino_amine_DH_bsu"/>
</dbReference>
<protein>
    <submittedName>
        <fullName evidence="9">PWP2 small subunit processome component</fullName>
    </submittedName>
</protein>
<keyword evidence="3 6" id="KW-0853">WD repeat</keyword>
<dbReference type="Pfam" id="PF00400">
    <property type="entry name" value="WD40"/>
    <property type="match status" value="5"/>
</dbReference>
<dbReference type="GeneTree" id="ENSGT00550000074981"/>
<accession>H3CZ41</accession>
<dbReference type="AlphaFoldDB" id="H3CZ41"/>
<dbReference type="InParanoid" id="H3CZ41"/>
<dbReference type="InterPro" id="IPR019775">
    <property type="entry name" value="WD40_repeat_CS"/>
</dbReference>
<dbReference type="InterPro" id="IPR020472">
    <property type="entry name" value="WD40_PAC1"/>
</dbReference>
<dbReference type="InterPro" id="IPR011047">
    <property type="entry name" value="Quinoprotein_ADH-like_sf"/>
</dbReference>
<reference evidence="9" key="3">
    <citation type="submission" date="2025-09" db="UniProtKB">
        <authorList>
            <consortium name="Ensembl"/>
        </authorList>
    </citation>
    <scope>IDENTIFICATION</scope>
</reference>
<dbReference type="OMA" id="VYEWQSE"/>
<dbReference type="PROSITE" id="PS50082">
    <property type="entry name" value="WD_REPEATS_2"/>
    <property type="match status" value="4"/>
</dbReference>
<reference evidence="9" key="2">
    <citation type="submission" date="2025-08" db="UniProtKB">
        <authorList>
            <consortium name="Ensembl"/>
        </authorList>
    </citation>
    <scope>IDENTIFICATION</scope>
</reference>
<dbReference type="GO" id="GO:0032040">
    <property type="term" value="C:small-subunit processome"/>
    <property type="evidence" value="ECO:0007669"/>
    <property type="project" value="TreeGrafter"/>
</dbReference>
<dbReference type="PANTHER" id="PTHR19858:SF0">
    <property type="entry name" value="PERIODIC TRYPTOPHAN PROTEIN 2 HOMOLOG"/>
    <property type="match status" value="1"/>
</dbReference>
<comment type="similarity">
    <text evidence="2">Belongs to the WD repeat PWP2 family.</text>
</comment>
<proteinExistence type="inferred from homology"/>
<keyword evidence="5" id="KW-0539">Nucleus</keyword>
<keyword evidence="4" id="KW-0677">Repeat</keyword>
<evidence type="ECO:0000256" key="1">
    <source>
        <dbReference type="ARBA" id="ARBA00004604"/>
    </source>
</evidence>
<dbReference type="InterPro" id="IPR001680">
    <property type="entry name" value="WD40_rpt"/>
</dbReference>
<evidence type="ECO:0000259" key="8">
    <source>
        <dbReference type="Pfam" id="PF04003"/>
    </source>
</evidence>
<dbReference type="FunFam" id="2.130.10.10:FF:001231">
    <property type="entry name" value="PWP2, small subunit processome component"/>
    <property type="match status" value="1"/>
</dbReference>